<evidence type="ECO:0000259" key="6">
    <source>
        <dbReference type="SMART" id="SM01005"/>
    </source>
</evidence>
<comment type="similarity">
    <text evidence="4">Belongs to the alanine racemase family.</text>
</comment>
<dbReference type="InterPro" id="IPR029066">
    <property type="entry name" value="PLP-binding_barrel"/>
</dbReference>
<evidence type="ECO:0000256" key="4">
    <source>
        <dbReference type="HAMAP-Rule" id="MF_01201"/>
    </source>
</evidence>
<dbReference type="PANTHER" id="PTHR30511:SF0">
    <property type="entry name" value="ALANINE RACEMASE, CATABOLIC-RELATED"/>
    <property type="match status" value="1"/>
</dbReference>
<dbReference type="Pfam" id="PF00842">
    <property type="entry name" value="Ala_racemase_C"/>
    <property type="match status" value="1"/>
</dbReference>
<dbReference type="InterPro" id="IPR001608">
    <property type="entry name" value="Ala_racemase_N"/>
</dbReference>
<dbReference type="PANTHER" id="PTHR30511">
    <property type="entry name" value="ALANINE RACEMASE"/>
    <property type="match status" value="1"/>
</dbReference>
<dbReference type="InterPro" id="IPR011079">
    <property type="entry name" value="Ala_racemase_C"/>
</dbReference>
<feature type="domain" description="Alanine racemase C-terminal" evidence="6">
    <location>
        <begin position="249"/>
        <end position="378"/>
    </location>
</feature>
<organism evidence="7 8">
    <name type="scientific">Streptomyces gamaensis</name>
    <dbReference type="NCBI Taxonomy" id="1763542"/>
    <lineage>
        <taxon>Bacteria</taxon>
        <taxon>Bacillati</taxon>
        <taxon>Actinomycetota</taxon>
        <taxon>Actinomycetes</taxon>
        <taxon>Kitasatosporales</taxon>
        <taxon>Streptomycetaceae</taxon>
        <taxon>Streptomyces</taxon>
    </lineage>
</organism>
<evidence type="ECO:0000256" key="1">
    <source>
        <dbReference type="ARBA" id="ARBA00001933"/>
    </source>
</evidence>
<dbReference type="CDD" id="cd00430">
    <property type="entry name" value="PLPDE_III_AR"/>
    <property type="match status" value="1"/>
</dbReference>
<accession>A0ABW0YZH4</accession>
<name>A0ABW0YZH4_9ACTN</name>
<dbReference type="SUPFAM" id="SSF50621">
    <property type="entry name" value="Alanine racemase C-terminal domain-like"/>
    <property type="match status" value="1"/>
</dbReference>
<keyword evidence="2 4" id="KW-0663">Pyridoxal phosphate</keyword>
<keyword evidence="3 4" id="KW-0413">Isomerase</keyword>
<dbReference type="Gene3D" id="2.40.37.10">
    <property type="entry name" value="Lyase, Ornithine Decarboxylase, Chain A, domain 1"/>
    <property type="match status" value="1"/>
</dbReference>
<dbReference type="EMBL" id="JBHSPB010000006">
    <property type="protein sequence ID" value="MFC5721048.1"/>
    <property type="molecule type" value="Genomic_DNA"/>
</dbReference>
<feature type="binding site" evidence="4">
    <location>
        <position position="318"/>
    </location>
    <ligand>
        <name>substrate</name>
    </ligand>
</feature>
<comment type="catalytic activity">
    <reaction evidence="4">
        <text>L-alanine = D-alanine</text>
        <dbReference type="Rhea" id="RHEA:20249"/>
        <dbReference type="ChEBI" id="CHEBI:57416"/>
        <dbReference type="ChEBI" id="CHEBI:57972"/>
        <dbReference type="EC" id="5.1.1.1"/>
    </reaction>
</comment>
<feature type="binding site" evidence="4">
    <location>
        <position position="137"/>
    </location>
    <ligand>
        <name>substrate</name>
    </ligand>
</feature>
<dbReference type="SMART" id="SM01005">
    <property type="entry name" value="Ala_racemase_C"/>
    <property type="match status" value="1"/>
</dbReference>
<dbReference type="Gene3D" id="3.20.20.10">
    <property type="entry name" value="Alanine racemase"/>
    <property type="match status" value="1"/>
</dbReference>
<dbReference type="NCBIfam" id="TIGR00492">
    <property type="entry name" value="alr"/>
    <property type="match status" value="1"/>
</dbReference>
<evidence type="ECO:0000256" key="3">
    <source>
        <dbReference type="ARBA" id="ARBA00023235"/>
    </source>
</evidence>
<dbReference type="RefSeq" id="WP_390316258.1">
    <property type="nucleotide sequence ID" value="NZ_JBHSPB010000006.1"/>
</dbReference>
<protein>
    <recommendedName>
        <fullName evidence="4">Alanine racemase</fullName>
        <ecNumber evidence="4">5.1.1.1</ecNumber>
    </recommendedName>
</protein>
<comment type="function">
    <text evidence="4">Catalyzes the interconversion of L-alanine and D-alanine. May also act on other amino acids.</text>
</comment>
<feature type="active site" description="Proton acceptor; specific for D-alanine" evidence="4">
    <location>
        <position position="39"/>
    </location>
</feature>
<dbReference type="InterPro" id="IPR009006">
    <property type="entry name" value="Ala_racemase/Decarboxylase_C"/>
</dbReference>
<sequence length="396" mass="40970">MTATEARRRPLLYVDLGAVAANTGAVRARTRAEVMAVVKGDGFGHGAIQVARTALAHGASSLGVTSVAEALHLRQAGIGAPLLSWLNTVDTDFAPALSAGIELAVPGLEHLRAVTAAARALGGTARIHLHADVGMARDGAPAAIWPALCAGARQAQGRGLVEVVGLMGHLGCADRPTDPHNEAARRRFGTFVTEARRTGLRPRWRHLAATAAALTSPPTHFDLVRIGAGLYGIDPTNGAASLDPPLTPALTLTAPVISAMDVPAGTPVGYGCHYVTPAATRLALLPVGYADGIPRCVTGRAEVLLRGRRRRVVGRVSMDQIVVDTGGDPVVPGEVAVVLGPGDRGEPRAAEWARWADTLEHEIATGLGAAPRLTRRHIPSGGAPSATARIPQATRT</sequence>
<feature type="active site" description="Proton acceptor; specific for L-alanine" evidence="4">
    <location>
        <position position="270"/>
    </location>
</feature>
<feature type="region of interest" description="Disordered" evidence="5">
    <location>
        <begin position="374"/>
        <end position="396"/>
    </location>
</feature>
<feature type="modified residue" description="N6-(pyridoxal phosphate)lysine" evidence="4">
    <location>
        <position position="39"/>
    </location>
</feature>
<comment type="cofactor">
    <cofactor evidence="1 4">
        <name>pyridoxal 5'-phosphate</name>
        <dbReference type="ChEBI" id="CHEBI:597326"/>
    </cofactor>
</comment>
<keyword evidence="8" id="KW-1185">Reference proteome</keyword>
<dbReference type="SUPFAM" id="SSF51419">
    <property type="entry name" value="PLP-binding barrel"/>
    <property type="match status" value="1"/>
</dbReference>
<gene>
    <name evidence="7" type="primary">alr</name>
    <name evidence="7" type="ORF">ACFP1Z_12805</name>
</gene>
<dbReference type="Pfam" id="PF01168">
    <property type="entry name" value="Ala_racemase_N"/>
    <property type="match status" value="1"/>
</dbReference>
<evidence type="ECO:0000313" key="8">
    <source>
        <dbReference type="Proteomes" id="UP001596083"/>
    </source>
</evidence>
<reference evidence="8" key="1">
    <citation type="journal article" date="2019" name="Int. J. Syst. Evol. Microbiol.">
        <title>The Global Catalogue of Microorganisms (GCM) 10K type strain sequencing project: providing services to taxonomists for standard genome sequencing and annotation.</title>
        <authorList>
            <consortium name="The Broad Institute Genomics Platform"/>
            <consortium name="The Broad Institute Genome Sequencing Center for Infectious Disease"/>
            <person name="Wu L."/>
            <person name="Ma J."/>
        </authorList>
    </citation>
    <scope>NUCLEOTIDE SEQUENCE [LARGE SCALE GENOMIC DNA]</scope>
    <source>
        <strain evidence="8">CGMCC 4.7304</strain>
    </source>
</reference>
<evidence type="ECO:0000313" key="7">
    <source>
        <dbReference type="EMBL" id="MFC5721048.1"/>
    </source>
</evidence>
<dbReference type="Proteomes" id="UP001596083">
    <property type="component" value="Unassembled WGS sequence"/>
</dbReference>
<dbReference type="InterPro" id="IPR000821">
    <property type="entry name" value="Ala_racemase"/>
</dbReference>
<evidence type="ECO:0000256" key="2">
    <source>
        <dbReference type="ARBA" id="ARBA00022898"/>
    </source>
</evidence>
<dbReference type="GO" id="GO:0008784">
    <property type="term" value="F:alanine racemase activity"/>
    <property type="evidence" value="ECO:0007669"/>
    <property type="project" value="UniProtKB-EC"/>
</dbReference>
<dbReference type="PRINTS" id="PR00992">
    <property type="entry name" value="ALARACEMASE"/>
</dbReference>
<comment type="pathway">
    <text evidence="4">Amino-acid biosynthesis; D-alanine biosynthesis; D-alanine from L-alanine: step 1/1.</text>
</comment>
<dbReference type="EC" id="5.1.1.1" evidence="4"/>
<dbReference type="HAMAP" id="MF_01201">
    <property type="entry name" value="Ala_racemase"/>
    <property type="match status" value="1"/>
</dbReference>
<proteinExistence type="inferred from homology"/>
<evidence type="ECO:0000256" key="5">
    <source>
        <dbReference type="SAM" id="MobiDB-lite"/>
    </source>
</evidence>
<comment type="caution">
    <text evidence="7">The sequence shown here is derived from an EMBL/GenBank/DDBJ whole genome shotgun (WGS) entry which is preliminary data.</text>
</comment>